<dbReference type="EnsemblProtists" id="EOD05705">
    <property type="protein sequence ID" value="EOD05705"/>
    <property type="gene ID" value="EMIHUDRAFT_250179"/>
</dbReference>
<dbReference type="GO" id="GO:0016855">
    <property type="term" value="F:racemase and epimerase activity, acting on amino acids and derivatives"/>
    <property type="evidence" value="ECO:0007669"/>
    <property type="project" value="InterPro"/>
</dbReference>
<dbReference type="AlphaFoldDB" id="A0A0D3I370"/>
<dbReference type="SUPFAM" id="SSF53681">
    <property type="entry name" value="Aspartate/glutamate racemase"/>
    <property type="match status" value="1"/>
</dbReference>
<dbReference type="PaxDb" id="2903-EOD05705"/>
<dbReference type="Gene3D" id="3.40.50.1860">
    <property type="match status" value="1"/>
</dbReference>
<organism evidence="2 3">
    <name type="scientific">Emiliania huxleyi (strain CCMP1516)</name>
    <dbReference type="NCBI Taxonomy" id="280463"/>
    <lineage>
        <taxon>Eukaryota</taxon>
        <taxon>Haptista</taxon>
        <taxon>Haptophyta</taxon>
        <taxon>Prymnesiophyceae</taxon>
        <taxon>Isochrysidales</taxon>
        <taxon>Noelaerhabdaceae</taxon>
        <taxon>Emiliania</taxon>
    </lineage>
</organism>
<dbReference type="GeneID" id="17251855"/>
<name>A0A0D3I370_EMIH1</name>
<keyword evidence="3" id="KW-1185">Reference proteome</keyword>
<dbReference type="InterPro" id="IPR001920">
    <property type="entry name" value="Asp/Glu_race"/>
</dbReference>
<dbReference type="PANTHER" id="PTHR21198:SF7">
    <property type="entry name" value="ASPARTATE-GLUTAMATE RACEMASE FAMILY"/>
    <property type="match status" value="1"/>
</dbReference>
<dbReference type="EnsemblProtists" id="EOD22709">
    <property type="protein sequence ID" value="EOD22709"/>
    <property type="gene ID" value="EMIHUDRAFT_195029"/>
</dbReference>
<evidence type="ECO:0000313" key="2">
    <source>
        <dbReference type="EnsemblProtists" id="EOD05705"/>
    </source>
</evidence>
<evidence type="ECO:0000256" key="1">
    <source>
        <dbReference type="ARBA" id="ARBA00023235"/>
    </source>
</evidence>
<dbReference type="Proteomes" id="UP000013827">
    <property type="component" value="Unassembled WGS sequence"/>
</dbReference>
<dbReference type="PANTHER" id="PTHR21198">
    <property type="entry name" value="GLUTAMATE RACEMASE"/>
    <property type="match status" value="1"/>
</dbReference>
<dbReference type="KEGG" id="ehx:EMIHUDRAFT_250179"/>
<reference evidence="2" key="2">
    <citation type="submission" date="2024-10" db="UniProtKB">
        <authorList>
            <consortium name="EnsemblProtists"/>
        </authorList>
    </citation>
    <scope>IDENTIFICATION</scope>
</reference>
<evidence type="ECO:0000313" key="3">
    <source>
        <dbReference type="Proteomes" id="UP000013827"/>
    </source>
</evidence>
<dbReference type="HOGENOM" id="CLU_1463837_0_0_1"/>
<dbReference type="GeneID" id="17268238"/>
<keyword evidence="1" id="KW-0413">Isomerase</keyword>
<reference evidence="3" key="1">
    <citation type="journal article" date="2013" name="Nature">
        <title>Pan genome of the phytoplankton Emiliania underpins its global distribution.</title>
        <authorList>
            <person name="Read B.A."/>
            <person name="Kegel J."/>
            <person name="Klute M.J."/>
            <person name="Kuo A."/>
            <person name="Lefebvre S.C."/>
            <person name="Maumus F."/>
            <person name="Mayer C."/>
            <person name="Miller J."/>
            <person name="Monier A."/>
            <person name="Salamov A."/>
            <person name="Young J."/>
            <person name="Aguilar M."/>
            <person name="Claverie J.M."/>
            <person name="Frickenhaus S."/>
            <person name="Gonzalez K."/>
            <person name="Herman E.K."/>
            <person name="Lin Y.C."/>
            <person name="Napier J."/>
            <person name="Ogata H."/>
            <person name="Sarno A.F."/>
            <person name="Shmutz J."/>
            <person name="Schroeder D."/>
            <person name="de Vargas C."/>
            <person name="Verret F."/>
            <person name="von Dassow P."/>
            <person name="Valentin K."/>
            <person name="Van de Peer Y."/>
            <person name="Wheeler G."/>
            <person name="Dacks J.B."/>
            <person name="Delwiche C.F."/>
            <person name="Dyhrman S.T."/>
            <person name="Glockner G."/>
            <person name="John U."/>
            <person name="Richards T."/>
            <person name="Worden A.Z."/>
            <person name="Zhang X."/>
            <person name="Grigoriev I.V."/>
            <person name="Allen A.E."/>
            <person name="Bidle K."/>
            <person name="Borodovsky M."/>
            <person name="Bowler C."/>
            <person name="Brownlee C."/>
            <person name="Cock J.M."/>
            <person name="Elias M."/>
            <person name="Gladyshev V.N."/>
            <person name="Groth M."/>
            <person name="Guda C."/>
            <person name="Hadaegh A."/>
            <person name="Iglesias-Rodriguez M.D."/>
            <person name="Jenkins J."/>
            <person name="Jones B.M."/>
            <person name="Lawson T."/>
            <person name="Leese F."/>
            <person name="Lindquist E."/>
            <person name="Lobanov A."/>
            <person name="Lomsadze A."/>
            <person name="Malik S.B."/>
            <person name="Marsh M.E."/>
            <person name="Mackinder L."/>
            <person name="Mock T."/>
            <person name="Mueller-Roeber B."/>
            <person name="Pagarete A."/>
            <person name="Parker M."/>
            <person name="Probert I."/>
            <person name="Quesneville H."/>
            <person name="Raines C."/>
            <person name="Rensing S.A."/>
            <person name="Riano-Pachon D.M."/>
            <person name="Richier S."/>
            <person name="Rokitta S."/>
            <person name="Shiraiwa Y."/>
            <person name="Soanes D.M."/>
            <person name="van der Giezen M."/>
            <person name="Wahlund T.M."/>
            <person name="Williams B."/>
            <person name="Wilson W."/>
            <person name="Wolfe G."/>
            <person name="Wurch L.L."/>
        </authorList>
    </citation>
    <scope>NUCLEOTIDE SEQUENCE</scope>
</reference>
<dbReference type="KEGG" id="ehx:EMIHUDRAFT_195029"/>
<sequence>MRAAIAAGFQRLLSTETCLDVICMPCNSAHAYVSAKGPNRPPGVDWVGIVEATLASLPAGERDVVLWATPGTVRSGIYQAGLNQAFNSAVTEQQQPSVSALITSVKEGNIAAASASVCSLVAQLTQSPTSCEATPTVIVACTDINPALLAAGATKAGPCLLKLETVLLVDSAACLAAAVVSRVQM</sequence>
<dbReference type="RefSeq" id="XP_005775138.1">
    <property type="nucleotide sequence ID" value="XM_005775081.1"/>
</dbReference>
<dbReference type="RefSeq" id="XP_005758134.1">
    <property type="nucleotide sequence ID" value="XM_005758077.1"/>
</dbReference>
<proteinExistence type="predicted"/>
<accession>A0A0D3I370</accession>
<protein>
    <submittedName>
        <fullName evidence="2">Uncharacterized protein</fullName>
    </submittedName>
</protein>